<dbReference type="Proteomes" id="UP001595976">
    <property type="component" value="Unassembled WGS sequence"/>
</dbReference>
<evidence type="ECO:0000313" key="1">
    <source>
        <dbReference type="EMBL" id="MFC5293883.1"/>
    </source>
</evidence>
<comment type="caution">
    <text evidence="1">The sequence shown here is derived from an EMBL/GenBank/DDBJ whole genome shotgun (WGS) entry which is preliminary data.</text>
</comment>
<keyword evidence="2" id="KW-1185">Reference proteome</keyword>
<organism evidence="1 2">
    <name type="scientific">Bosea minatitlanensis</name>
    <dbReference type="NCBI Taxonomy" id="128782"/>
    <lineage>
        <taxon>Bacteria</taxon>
        <taxon>Pseudomonadati</taxon>
        <taxon>Pseudomonadota</taxon>
        <taxon>Alphaproteobacteria</taxon>
        <taxon>Hyphomicrobiales</taxon>
        <taxon>Boseaceae</taxon>
        <taxon>Bosea</taxon>
    </lineage>
</organism>
<dbReference type="RefSeq" id="WP_158444775.1">
    <property type="nucleotide sequence ID" value="NZ_JAOAOS010000004.1"/>
</dbReference>
<accession>A0ABW0F4R5</accession>
<evidence type="ECO:0000313" key="2">
    <source>
        <dbReference type="Proteomes" id="UP001595976"/>
    </source>
</evidence>
<gene>
    <name evidence="1" type="ORF">ACFPK2_12900</name>
</gene>
<sequence>MHERFFDGPCPLRAMGFLETMALKRSRINIEVFGPPASSEPARNGGSRADEAVMILTRLLGRQIAREQFERKLALERRVQKKRPAGEDA</sequence>
<proteinExistence type="predicted"/>
<dbReference type="EMBL" id="JBHSLI010000004">
    <property type="protein sequence ID" value="MFC5293883.1"/>
    <property type="molecule type" value="Genomic_DNA"/>
</dbReference>
<name>A0ABW0F4R5_9HYPH</name>
<protein>
    <submittedName>
        <fullName evidence="1">Uncharacterized protein</fullName>
    </submittedName>
</protein>
<reference evidence="2" key="1">
    <citation type="journal article" date="2019" name="Int. J. Syst. Evol. Microbiol.">
        <title>The Global Catalogue of Microorganisms (GCM) 10K type strain sequencing project: providing services to taxonomists for standard genome sequencing and annotation.</title>
        <authorList>
            <consortium name="The Broad Institute Genomics Platform"/>
            <consortium name="The Broad Institute Genome Sequencing Center for Infectious Disease"/>
            <person name="Wu L."/>
            <person name="Ma J."/>
        </authorList>
    </citation>
    <scope>NUCLEOTIDE SEQUENCE [LARGE SCALE GENOMIC DNA]</scope>
    <source>
        <strain evidence="2">CGMCC 1.15643</strain>
    </source>
</reference>